<dbReference type="RefSeq" id="WP_109621498.1">
    <property type="nucleotide sequence ID" value="NZ_QGDO01000007.1"/>
</dbReference>
<dbReference type="PANTHER" id="PTHR31901:SF9">
    <property type="entry name" value="GH3 DOMAIN-CONTAINING PROTEIN"/>
    <property type="match status" value="1"/>
</dbReference>
<name>A0A315Z4N0_SEDFL</name>
<dbReference type="Pfam" id="PF03321">
    <property type="entry name" value="GH3"/>
    <property type="match status" value="1"/>
</dbReference>
<dbReference type="Pfam" id="PF23571">
    <property type="entry name" value="GH3_M"/>
    <property type="match status" value="1"/>
</dbReference>
<keyword evidence="4" id="KW-1185">Reference proteome</keyword>
<dbReference type="Proteomes" id="UP000245535">
    <property type="component" value="Unassembled WGS sequence"/>
</dbReference>
<dbReference type="InterPro" id="IPR055378">
    <property type="entry name" value="GH3_C"/>
</dbReference>
<dbReference type="GO" id="GO:0016881">
    <property type="term" value="F:acid-amino acid ligase activity"/>
    <property type="evidence" value="ECO:0007669"/>
    <property type="project" value="TreeGrafter"/>
</dbReference>
<comment type="caution">
    <text evidence="3">The sequence shown here is derived from an EMBL/GenBank/DDBJ whole genome shotgun (WGS) entry which is preliminary data.</text>
</comment>
<sequence>MKVLNRIFGWATSSRMKRLEYMMSSPADIQQEVFTYLIEKAVYTEWGKKYGYSSITSPEIFRERVPVSTYEDLFPFIDRIMKGEQNILWPEPINFFSKSSGTTNAKSKFIPVSEESLFDCHYQAGKDMLSLYSALYPETNLFKGKCLAIGGSYQKNFMNQDLVCGDVSAILMKNLPFWAQYMRTPSIEVALMEEWEAKIEKMAHSVIDEYVVSMAGVPTWTLVLLERILEITGKSSIAEVWPDLELFAHGAVAFGPYRDTFKKLINNPRMNYLEVYNASEGYFGLQDRNVEDEMLLLLDHGIYYEFIPSSEWGKDHPKAVGVGEVELGKNYAMLITTNAGLWRYQIGDTVRFTSLAPHRIKISGRTKQFINAFGEELIVENAEDAITKACKATEAQITNFTAGPIYLEQGKKGGHEWIIEFEKLPNDFDKFSKILDQRLQEINSDYEAKRYKDIALIRPKIHCAEQGLFYKWMAGRGKLGGQHKVPRLANSREYLDSILEMI</sequence>
<organism evidence="3 4">
    <name type="scientific">Sediminitomix flava</name>
    <dbReference type="NCBI Taxonomy" id="379075"/>
    <lineage>
        <taxon>Bacteria</taxon>
        <taxon>Pseudomonadati</taxon>
        <taxon>Bacteroidota</taxon>
        <taxon>Cytophagia</taxon>
        <taxon>Cytophagales</taxon>
        <taxon>Flammeovirgaceae</taxon>
        <taxon>Sediminitomix</taxon>
    </lineage>
</organism>
<dbReference type="Pfam" id="PF23572">
    <property type="entry name" value="GH3_C"/>
    <property type="match status" value="1"/>
</dbReference>
<evidence type="ECO:0000259" key="2">
    <source>
        <dbReference type="Pfam" id="PF23572"/>
    </source>
</evidence>
<dbReference type="EMBL" id="QGDO01000007">
    <property type="protein sequence ID" value="PWJ38433.1"/>
    <property type="molecule type" value="Genomic_DNA"/>
</dbReference>
<dbReference type="GO" id="GO:0005737">
    <property type="term" value="C:cytoplasm"/>
    <property type="evidence" value="ECO:0007669"/>
    <property type="project" value="TreeGrafter"/>
</dbReference>
<dbReference type="PANTHER" id="PTHR31901">
    <property type="entry name" value="GH3 DOMAIN-CONTAINING PROTEIN"/>
    <property type="match status" value="1"/>
</dbReference>
<feature type="domain" description="GH3 middle" evidence="1">
    <location>
        <begin position="296"/>
        <end position="365"/>
    </location>
</feature>
<evidence type="ECO:0000313" key="4">
    <source>
        <dbReference type="Proteomes" id="UP000245535"/>
    </source>
</evidence>
<evidence type="ECO:0000313" key="3">
    <source>
        <dbReference type="EMBL" id="PWJ38433.1"/>
    </source>
</evidence>
<protein>
    <submittedName>
        <fullName evidence="3">GH3 auxin-responsive promoter</fullName>
    </submittedName>
</protein>
<feature type="domain" description="GH3 C-terminal" evidence="2">
    <location>
        <begin position="380"/>
        <end position="493"/>
    </location>
</feature>
<proteinExistence type="predicted"/>
<dbReference type="InterPro" id="IPR055377">
    <property type="entry name" value="GH3_M"/>
</dbReference>
<reference evidence="3 4" key="1">
    <citation type="submission" date="2018-03" db="EMBL/GenBank/DDBJ databases">
        <title>Genomic Encyclopedia of Archaeal and Bacterial Type Strains, Phase II (KMG-II): from individual species to whole genera.</title>
        <authorList>
            <person name="Goeker M."/>
        </authorList>
    </citation>
    <scope>NUCLEOTIDE SEQUENCE [LARGE SCALE GENOMIC DNA]</scope>
    <source>
        <strain evidence="3 4">DSM 28229</strain>
    </source>
</reference>
<gene>
    <name evidence="3" type="ORF">BC781_10723</name>
</gene>
<dbReference type="InterPro" id="IPR004993">
    <property type="entry name" value="GH3"/>
</dbReference>
<dbReference type="OrthoDB" id="5678283at2"/>
<accession>A0A315Z4N0</accession>
<evidence type="ECO:0000259" key="1">
    <source>
        <dbReference type="Pfam" id="PF23571"/>
    </source>
</evidence>
<dbReference type="AlphaFoldDB" id="A0A315Z4N0"/>